<comment type="caution">
    <text evidence="3">The sequence shown here is derived from an EMBL/GenBank/DDBJ whole genome shotgun (WGS) entry which is preliminary data.</text>
</comment>
<dbReference type="GO" id="GO:0006629">
    <property type="term" value="P:lipid metabolic process"/>
    <property type="evidence" value="ECO:0007669"/>
    <property type="project" value="InterPro"/>
</dbReference>
<dbReference type="PANTHER" id="PTHR46086">
    <property type="entry name" value="ALPHA/BETA-HYDROLASES SUPERFAMILY PROTEIN"/>
    <property type="match status" value="1"/>
</dbReference>
<reference evidence="3" key="1">
    <citation type="submission" date="2019-09" db="EMBL/GenBank/DDBJ databases">
        <title>Draft genome information of white flower Hibiscus syriacus.</title>
        <authorList>
            <person name="Kim Y.-M."/>
        </authorList>
    </citation>
    <scope>NUCLEOTIDE SEQUENCE [LARGE SCALE GENOMIC DNA]</scope>
    <source>
        <strain evidence="3">YM2019G1</strain>
    </source>
</reference>
<evidence type="ECO:0000313" key="4">
    <source>
        <dbReference type="Proteomes" id="UP000436088"/>
    </source>
</evidence>
<sequence>MNAGETWDTGLSHGDSYGVGWNLLGFLETFACWVTSLLGLGCPEEVDHDSYYGGRQAPLAYYDIRDTLRTLLRKNPEAKFIVTGHSLGGALAALFPAICFYHDERLLLDRMEAIYTFGQPRVGDDAFGNYMDMNLKKRGIKYYRYVYCNDVVPRVPSDRVFKHFGNCVYYDSKYQLSIVEEVPYKNYLSICGGISMLIRSFVLGRKYGEDYKEGWLLFAMRIVGLLIPGLPAHCPQDYVNSTRLGSHSHHHLLSHHFHH</sequence>
<dbReference type="PANTHER" id="PTHR46086:SF29">
    <property type="entry name" value="SUPERFAMILY PROTEIN, PUTATIVE ISOFORM 1-RELATED"/>
    <property type="match status" value="1"/>
</dbReference>
<dbReference type="Pfam" id="PF01764">
    <property type="entry name" value="Lipase_3"/>
    <property type="match status" value="1"/>
</dbReference>
<proteinExistence type="predicted"/>
<keyword evidence="4" id="KW-1185">Reference proteome</keyword>
<dbReference type="Gene3D" id="3.40.50.1820">
    <property type="entry name" value="alpha/beta hydrolase"/>
    <property type="match status" value="1"/>
</dbReference>
<dbReference type="SUPFAM" id="SSF53474">
    <property type="entry name" value="alpha/beta-Hydrolases"/>
    <property type="match status" value="1"/>
</dbReference>
<dbReference type="InterPro" id="IPR002921">
    <property type="entry name" value="Fungal_lipase-type"/>
</dbReference>
<gene>
    <name evidence="3" type="ORF">F3Y22_tig00110621pilonHSYRG00115</name>
</gene>
<protein>
    <submittedName>
        <fullName evidence="3">Detected protein of confused Function</fullName>
    </submittedName>
</protein>
<evidence type="ECO:0000259" key="2">
    <source>
        <dbReference type="Pfam" id="PF01764"/>
    </source>
</evidence>
<dbReference type="GO" id="GO:0004806">
    <property type="term" value="F:triacylglycerol lipase activity"/>
    <property type="evidence" value="ECO:0007669"/>
    <property type="project" value="InterPro"/>
</dbReference>
<accession>A0A6A2ZZN6</accession>
<dbReference type="EMBL" id="VEPZ02001051">
    <property type="protein sequence ID" value="KAE8697348.1"/>
    <property type="molecule type" value="Genomic_DNA"/>
</dbReference>
<dbReference type="AlphaFoldDB" id="A0A6A2ZZN6"/>
<organism evidence="3 4">
    <name type="scientific">Hibiscus syriacus</name>
    <name type="common">Rose of Sharon</name>
    <dbReference type="NCBI Taxonomy" id="106335"/>
    <lineage>
        <taxon>Eukaryota</taxon>
        <taxon>Viridiplantae</taxon>
        <taxon>Streptophyta</taxon>
        <taxon>Embryophyta</taxon>
        <taxon>Tracheophyta</taxon>
        <taxon>Spermatophyta</taxon>
        <taxon>Magnoliopsida</taxon>
        <taxon>eudicotyledons</taxon>
        <taxon>Gunneridae</taxon>
        <taxon>Pentapetalae</taxon>
        <taxon>rosids</taxon>
        <taxon>malvids</taxon>
        <taxon>Malvales</taxon>
        <taxon>Malvaceae</taxon>
        <taxon>Malvoideae</taxon>
        <taxon>Hibiscus</taxon>
    </lineage>
</organism>
<dbReference type="Proteomes" id="UP000436088">
    <property type="component" value="Unassembled WGS sequence"/>
</dbReference>
<name>A0A6A2ZZN6_HIBSY</name>
<dbReference type="CDD" id="cd00519">
    <property type="entry name" value="Lipase_3"/>
    <property type="match status" value="1"/>
</dbReference>
<feature type="domain" description="Fungal lipase-type" evidence="2">
    <location>
        <begin position="59"/>
        <end position="158"/>
    </location>
</feature>
<dbReference type="InterPro" id="IPR029058">
    <property type="entry name" value="AB_hydrolase_fold"/>
</dbReference>
<keyword evidence="1" id="KW-0378">Hydrolase</keyword>
<evidence type="ECO:0000313" key="3">
    <source>
        <dbReference type="EMBL" id="KAE8697348.1"/>
    </source>
</evidence>
<dbReference type="InterPro" id="IPR044819">
    <property type="entry name" value="OBL-like"/>
</dbReference>
<evidence type="ECO:0000256" key="1">
    <source>
        <dbReference type="ARBA" id="ARBA00022801"/>
    </source>
</evidence>